<organism evidence="3">
    <name type="scientific">uncultured Novosphingobium sp</name>
    <dbReference type="NCBI Taxonomy" id="292277"/>
    <lineage>
        <taxon>Bacteria</taxon>
        <taxon>Pseudomonadati</taxon>
        <taxon>Pseudomonadota</taxon>
        <taxon>Alphaproteobacteria</taxon>
        <taxon>Sphingomonadales</taxon>
        <taxon>Sphingomonadaceae</taxon>
        <taxon>Novosphingobium</taxon>
        <taxon>environmental samples</taxon>
    </lineage>
</organism>
<feature type="domain" description="Glycosyl hydrolase family 95 catalytic" evidence="2">
    <location>
        <begin position="1"/>
        <end position="59"/>
    </location>
</feature>
<dbReference type="Gene3D" id="1.50.10.10">
    <property type="match status" value="1"/>
</dbReference>
<dbReference type="PANTHER" id="PTHR31084">
    <property type="entry name" value="ALPHA-L-FUCOSIDASE 2"/>
    <property type="match status" value="1"/>
</dbReference>
<accession>A0A060BU50</accession>
<evidence type="ECO:0000313" key="3">
    <source>
        <dbReference type="EMBL" id="AIA86222.1"/>
    </source>
</evidence>
<feature type="non-terminal residue" evidence="3">
    <location>
        <position position="76"/>
    </location>
</feature>
<dbReference type="AlphaFoldDB" id="A0A060BU50"/>
<dbReference type="GO" id="GO:0004560">
    <property type="term" value="F:alpha-L-fucosidase activity"/>
    <property type="evidence" value="ECO:0007669"/>
    <property type="project" value="TreeGrafter"/>
</dbReference>
<feature type="compositionally biased region" description="Basic residues" evidence="1">
    <location>
        <begin position="59"/>
        <end position="76"/>
    </location>
</feature>
<protein>
    <submittedName>
        <fullName evidence="3">CAZy families GH95 protein</fullName>
    </submittedName>
</protein>
<name>A0A060BU50_9SPHN</name>
<dbReference type="PANTHER" id="PTHR31084:SF0">
    <property type="entry name" value="ALPHA-L-FUCOSIDASE 2"/>
    <property type="match status" value="1"/>
</dbReference>
<dbReference type="InterPro" id="IPR008928">
    <property type="entry name" value="6-hairpin_glycosidase_sf"/>
</dbReference>
<feature type="region of interest" description="Disordered" evidence="1">
    <location>
        <begin position="49"/>
        <end position="76"/>
    </location>
</feature>
<dbReference type="EMBL" id="KF118957">
    <property type="protein sequence ID" value="AIA86222.1"/>
    <property type="molecule type" value="Genomic_DNA"/>
</dbReference>
<evidence type="ECO:0000259" key="2">
    <source>
        <dbReference type="Pfam" id="PF22124"/>
    </source>
</evidence>
<dbReference type="SUPFAM" id="SSF48208">
    <property type="entry name" value="Six-hairpin glycosidases"/>
    <property type="match status" value="1"/>
</dbReference>
<dbReference type="Pfam" id="PF22124">
    <property type="entry name" value="Glyco_hydro_95_cat"/>
    <property type="match status" value="1"/>
</dbReference>
<sequence>MFPMAGPWCVQHLWERYAFSGDKEQLRRDWPAMRESAEFCLDWLVEDPQSGKLVSGRPTRPRIRSSRRMAARPTSR</sequence>
<evidence type="ECO:0000256" key="1">
    <source>
        <dbReference type="SAM" id="MobiDB-lite"/>
    </source>
</evidence>
<dbReference type="InterPro" id="IPR054363">
    <property type="entry name" value="GH95_cat"/>
</dbReference>
<dbReference type="InterPro" id="IPR012341">
    <property type="entry name" value="6hp_glycosidase-like_sf"/>
</dbReference>
<proteinExistence type="predicted"/>
<reference evidence="3" key="1">
    <citation type="journal article" date="2013" name="Environ. Microbiol.">
        <title>Seasonally variable intestinal metagenomes of the red palm weevil (Rhynchophorus ferrugineus).</title>
        <authorList>
            <person name="Jia S."/>
            <person name="Zhang X."/>
            <person name="Zhang G."/>
            <person name="Yin A."/>
            <person name="Zhang S."/>
            <person name="Li F."/>
            <person name="Wang L."/>
            <person name="Zhao D."/>
            <person name="Yun Q."/>
            <person name="Tala"/>
            <person name="Wang J."/>
            <person name="Sun G."/>
            <person name="Baabdullah M."/>
            <person name="Yu X."/>
            <person name="Hu S."/>
            <person name="Al-Mssallem I.S."/>
            <person name="Yu J."/>
        </authorList>
    </citation>
    <scope>NUCLEOTIDE SEQUENCE</scope>
</reference>
<dbReference type="GO" id="GO:0005975">
    <property type="term" value="P:carbohydrate metabolic process"/>
    <property type="evidence" value="ECO:0007669"/>
    <property type="project" value="InterPro"/>
</dbReference>